<feature type="compositionally biased region" description="Basic residues" evidence="1">
    <location>
        <begin position="161"/>
        <end position="173"/>
    </location>
</feature>
<accession>A0A8B6H1H5</accession>
<reference evidence="2" key="1">
    <citation type="submission" date="2018-11" db="EMBL/GenBank/DDBJ databases">
        <authorList>
            <person name="Alioto T."/>
            <person name="Alioto T."/>
        </authorList>
    </citation>
    <scope>NUCLEOTIDE SEQUENCE</scope>
</reference>
<evidence type="ECO:0000313" key="3">
    <source>
        <dbReference type="Proteomes" id="UP000596742"/>
    </source>
</evidence>
<dbReference type="Gene3D" id="3.80.10.10">
    <property type="entry name" value="Ribonuclease Inhibitor"/>
    <property type="match status" value="1"/>
</dbReference>
<proteinExistence type="predicted"/>
<evidence type="ECO:0000313" key="2">
    <source>
        <dbReference type="EMBL" id="VDI72350.1"/>
    </source>
</evidence>
<dbReference type="Proteomes" id="UP000596742">
    <property type="component" value="Unassembled WGS sequence"/>
</dbReference>
<dbReference type="Pfam" id="PF14580">
    <property type="entry name" value="LRR_9"/>
    <property type="match status" value="1"/>
</dbReference>
<protein>
    <recommendedName>
        <fullName evidence="4">U2A'/phosphoprotein 32 family A C-terminal domain-containing protein</fullName>
    </recommendedName>
</protein>
<evidence type="ECO:0008006" key="4">
    <source>
        <dbReference type="Google" id="ProtNLM"/>
    </source>
</evidence>
<dbReference type="InterPro" id="IPR001611">
    <property type="entry name" value="Leu-rich_rpt"/>
</dbReference>
<sequence>MKMSEKRTSLAYQSLTEIPVQLIKQGSDIEELDLTHNKISDLRFLIDFPNLTTLILDHNGINSQVKLPKMSCLHTLWVNHNRISNLGTFISTLSKNCPKMKILSMMNNEAAPSYFNGGTYQQFIDYRYYVISQLPRLEILDDKKIEPNEREEALRIYRRSVSKPKRKQSLKKRASMENLGQSNLENGEHSNRDRVEERTILEDTQ</sequence>
<organism evidence="2 3">
    <name type="scientific">Mytilus galloprovincialis</name>
    <name type="common">Mediterranean mussel</name>
    <dbReference type="NCBI Taxonomy" id="29158"/>
    <lineage>
        <taxon>Eukaryota</taxon>
        <taxon>Metazoa</taxon>
        <taxon>Spiralia</taxon>
        <taxon>Lophotrochozoa</taxon>
        <taxon>Mollusca</taxon>
        <taxon>Bivalvia</taxon>
        <taxon>Autobranchia</taxon>
        <taxon>Pteriomorphia</taxon>
        <taxon>Mytilida</taxon>
        <taxon>Mytiloidea</taxon>
        <taxon>Mytilidae</taxon>
        <taxon>Mytilinae</taxon>
        <taxon>Mytilus</taxon>
    </lineage>
</organism>
<dbReference type="PANTHER" id="PTHR46282:SF1">
    <property type="entry name" value="LEUCINE-RICH REPEAT-CONTAINING PROTEIN 72-LIKE"/>
    <property type="match status" value="1"/>
</dbReference>
<keyword evidence="3" id="KW-1185">Reference proteome</keyword>
<dbReference type="InterPro" id="IPR043313">
    <property type="entry name" value="LRMDA"/>
</dbReference>
<gene>
    <name evidence="2" type="ORF">MGAL_10B053671</name>
</gene>
<dbReference type="InterPro" id="IPR032675">
    <property type="entry name" value="LRR_dom_sf"/>
</dbReference>
<dbReference type="EMBL" id="UYJE01009316">
    <property type="protein sequence ID" value="VDI72350.1"/>
    <property type="molecule type" value="Genomic_DNA"/>
</dbReference>
<name>A0A8B6H1H5_MYTGA</name>
<dbReference type="SUPFAM" id="SSF52058">
    <property type="entry name" value="L domain-like"/>
    <property type="match status" value="1"/>
</dbReference>
<dbReference type="PROSITE" id="PS51450">
    <property type="entry name" value="LRR"/>
    <property type="match status" value="1"/>
</dbReference>
<dbReference type="AlphaFoldDB" id="A0A8B6H1H5"/>
<feature type="compositionally biased region" description="Basic and acidic residues" evidence="1">
    <location>
        <begin position="186"/>
        <end position="205"/>
    </location>
</feature>
<dbReference type="OrthoDB" id="10251250at2759"/>
<evidence type="ECO:0000256" key="1">
    <source>
        <dbReference type="SAM" id="MobiDB-lite"/>
    </source>
</evidence>
<comment type="caution">
    <text evidence="2">The sequence shown here is derived from an EMBL/GenBank/DDBJ whole genome shotgun (WGS) entry which is preliminary data.</text>
</comment>
<feature type="region of interest" description="Disordered" evidence="1">
    <location>
        <begin position="161"/>
        <end position="205"/>
    </location>
</feature>
<dbReference type="PANTHER" id="PTHR46282">
    <property type="entry name" value="LEUCINE-RICH MELANOCYTE DIFFERENTIATION-ASSOCIATED PROTEIN"/>
    <property type="match status" value="1"/>
</dbReference>